<evidence type="ECO:0000256" key="3">
    <source>
        <dbReference type="ARBA" id="ARBA00022670"/>
    </source>
</evidence>
<comment type="caution">
    <text evidence="9">The sequence shown here is derived from an EMBL/GenBank/DDBJ whole genome shotgun (WGS) entry which is preliminary data.</text>
</comment>
<dbReference type="InterPro" id="IPR002467">
    <property type="entry name" value="Pept_M24A_MAP1"/>
</dbReference>
<sequence>MIQLKSQNEIAEMKKSGQLLAQAHQHIKSMIRPGVTTWEIEEFVNEFLEKHGAIPEEKGFEGYQFATCASVNDEICHGFPNKKALKNGDIVTIDMVVNLNGAMSDSAWSYAVGDISDEAKHLLKTTEEALYEGIKQSVVGNRLGDIGYAIQKYAEDRGLSVVREFVGHGIGPTMHEDPPVAHYGRPGRGLRLREGMTITIEPMLNIGDWRAKVDPNGWTARTVDGSLSAQYEHTLAITKDGPEILTALDVTDAH</sequence>
<name>A0ABW1WC79_9BACL</name>
<dbReference type="PANTHER" id="PTHR43330:SF17">
    <property type="entry name" value="METHIONINE AMINOPEPTIDASE"/>
    <property type="match status" value="1"/>
</dbReference>
<dbReference type="PANTHER" id="PTHR43330">
    <property type="entry name" value="METHIONINE AMINOPEPTIDASE"/>
    <property type="match status" value="1"/>
</dbReference>
<feature type="binding site" evidence="6">
    <location>
        <position position="105"/>
    </location>
    <ligand>
        <name>a divalent metal cation</name>
        <dbReference type="ChEBI" id="CHEBI:60240"/>
        <label>1</label>
    </ligand>
</feature>
<keyword evidence="10" id="KW-1185">Reference proteome</keyword>
<feature type="binding site" evidence="6">
    <location>
        <position position="105"/>
    </location>
    <ligand>
        <name>a divalent metal cation</name>
        <dbReference type="ChEBI" id="CHEBI:60240"/>
        <label>2</label>
        <note>catalytic</note>
    </ligand>
</feature>
<evidence type="ECO:0000313" key="9">
    <source>
        <dbReference type="EMBL" id="MFC6386191.1"/>
    </source>
</evidence>
<dbReference type="CDD" id="cd01086">
    <property type="entry name" value="MetAP1"/>
    <property type="match status" value="1"/>
</dbReference>
<feature type="domain" description="Peptidase M24" evidence="8">
    <location>
        <begin position="12"/>
        <end position="239"/>
    </location>
</feature>
<evidence type="ECO:0000256" key="2">
    <source>
        <dbReference type="ARBA" id="ARBA00022438"/>
    </source>
</evidence>
<dbReference type="PRINTS" id="PR00599">
    <property type="entry name" value="MAPEPTIDASE"/>
</dbReference>
<feature type="binding site" evidence="6">
    <location>
        <position position="94"/>
    </location>
    <ligand>
        <name>a divalent metal cation</name>
        <dbReference type="ChEBI" id="CHEBI:60240"/>
        <label>1</label>
    </ligand>
</feature>
<accession>A0ABW1WC79</accession>
<dbReference type="GO" id="GO:0004239">
    <property type="term" value="F:initiator methionyl aminopeptidase activity"/>
    <property type="evidence" value="ECO:0007669"/>
    <property type="project" value="UniProtKB-EC"/>
</dbReference>
<comment type="function">
    <text evidence="1 6">Removes the N-terminal methionine from nascent proteins. The N-terminal methionine is often cleaved when the second residue in the primary sequence is small and uncharged (Met-Ala-, Cys, Gly, Pro, Ser, Thr, or Val). Requires deformylation of the N(alpha)-formylated initiator methionine before it can be hydrolyzed.</text>
</comment>
<keyword evidence="4 6" id="KW-0479">Metal-binding</keyword>
<dbReference type="HAMAP" id="MF_01974">
    <property type="entry name" value="MetAP_1"/>
    <property type="match status" value="1"/>
</dbReference>
<dbReference type="InterPro" id="IPR000994">
    <property type="entry name" value="Pept_M24"/>
</dbReference>
<evidence type="ECO:0000256" key="4">
    <source>
        <dbReference type="ARBA" id="ARBA00022723"/>
    </source>
</evidence>
<feature type="binding site" evidence="6">
    <location>
        <position position="175"/>
    </location>
    <ligand>
        <name>substrate</name>
    </ligand>
</feature>
<comment type="similarity">
    <text evidence="6">Belongs to the peptidase M24A family. Methionine aminopeptidase type 1 subfamily.</text>
</comment>
<dbReference type="NCBIfam" id="TIGR00500">
    <property type="entry name" value="met_pdase_I"/>
    <property type="match status" value="1"/>
</dbReference>
<feature type="binding site" evidence="6">
    <location>
        <position position="168"/>
    </location>
    <ligand>
        <name>a divalent metal cation</name>
        <dbReference type="ChEBI" id="CHEBI:60240"/>
        <label>2</label>
        <note>catalytic</note>
    </ligand>
</feature>
<gene>
    <name evidence="6 9" type="primary">map</name>
    <name evidence="9" type="ORF">ACFP7A_06240</name>
</gene>
<dbReference type="Proteomes" id="UP001596267">
    <property type="component" value="Unassembled WGS sequence"/>
</dbReference>
<dbReference type="RefSeq" id="WP_253053624.1">
    <property type="nucleotide sequence ID" value="NZ_JAMXWN010000004.1"/>
</dbReference>
<dbReference type="EMBL" id="JBHSTQ010000005">
    <property type="protein sequence ID" value="MFC6386191.1"/>
    <property type="molecule type" value="Genomic_DNA"/>
</dbReference>
<evidence type="ECO:0000256" key="7">
    <source>
        <dbReference type="RuleBase" id="RU003653"/>
    </source>
</evidence>
<evidence type="ECO:0000256" key="1">
    <source>
        <dbReference type="ARBA" id="ARBA00002521"/>
    </source>
</evidence>
<keyword evidence="3 6" id="KW-0645">Protease</keyword>
<evidence type="ECO:0000256" key="5">
    <source>
        <dbReference type="ARBA" id="ARBA00022801"/>
    </source>
</evidence>
<evidence type="ECO:0000256" key="6">
    <source>
        <dbReference type="HAMAP-Rule" id="MF_01974"/>
    </source>
</evidence>
<comment type="subunit">
    <text evidence="6">Monomer.</text>
</comment>
<organism evidence="9 10">
    <name type="scientific">Sporolactobacillus kofuensis</name>
    <dbReference type="NCBI Taxonomy" id="269672"/>
    <lineage>
        <taxon>Bacteria</taxon>
        <taxon>Bacillati</taxon>
        <taxon>Bacillota</taxon>
        <taxon>Bacilli</taxon>
        <taxon>Bacillales</taxon>
        <taxon>Sporolactobacillaceae</taxon>
        <taxon>Sporolactobacillus</taxon>
    </lineage>
</organism>
<dbReference type="PROSITE" id="PS00680">
    <property type="entry name" value="MAP_1"/>
    <property type="match status" value="1"/>
</dbReference>
<dbReference type="InterPro" id="IPR001714">
    <property type="entry name" value="Pept_M24_MAP"/>
</dbReference>
<evidence type="ECO:0000259" key="8">
    <source>
        <dbReference type="Pfam" id="PF00557"/>
    </source>
</evidence>
<dbReference type="SUPFAM" id="SSF55920">
    <property type="entry name" value="Creatinase/aminopeptidase"/>
    <property type="match status" value="1"/>
</dbReference>
<evidence type="ECO:0000313" key="10">
    <source>
        <dbReference type="Proteomes" id="UP001596267"/>
    </source>
</evidence>
<protein>
    <recommendedName>
        <fullName evidence="6 7">Methionine aminopeptidase</fullName>
        <shortName evidence="6">MAP</shortName>
        <shortName evidence="6">MetAP</shortName>
        <ecNumber evidence="6 7">3.4.11.18</ecNumber>
    </recommendedName>
    <alternativeName>
        <fullName evidence="6">Peptidase M</fullName>
    </alternativeName>
</protein>
<feature type="binding site" evidence="6">
    <location>
        <position position="201"/>
    </location>
    <ligand>
        <name>a divalent metal cation</name>
        <dbReference type="ChEBI" id="CHEBI:60240"/>
        <label>2</label>
        <note>catalytic</note>
    </ligand>
</feature>
<feature type="binding site" evidence="6">
    <location>
        <position position="232"/>
    </location>
    <ligand>
        <name>a divalent metal cation</name>
        <dbReference type="ChEBI" id="CHEBI:60240"/>
        <label>1</label>
    </ligand>
</feature>
<comment type="catalytic activity">
    <reaction evidence="6 7">
        <text>Release of N-terminal amino acids, preferentially methionine, from peptides and arylamides.</text>
        <dbReference type="EC" id="3.4.11.18"/>
    </reaction>
</comment>
<dbReference type="InterPro" id="IPR036005">
    <property type="entry name" value="Creatinase/aminopeptidase-like"/>
</dbReference>
<reference evidence="10" key="1">
    <citation type="journal article" date="2019" name="Int. J. Syst. Evol. Microbiol.">
        <title>The Global Catalogue of Microorganisms (GCM) 10K type strain sequencing project: providing services to taxonomists for standard genome sequencing and annotation.</title>
        <authorList>
            <consortium name="The Broad Institute Genomics Platform"/>
            <consortium name="The Broad Institute Genome Sequencing Center for Infectious Disease"/>
            <person name="Wu L."/>
            <person name="Ma J."/>
        </authorList>
    </citation>
    <scope>NUCLEOTIDE SEQUENCE [LARGE SCALE GENOMIC DNA]</scope>
    <source>
        <strain evidence="10">CCUG 42001</strain>
    </source>
</reference>
<dbReference type="EC" id="3.4.11.18" evidence="6 7"/>
<comment type="cofactor">
    <cofactor evidence="6">
        <name>Co(2+)</name>
        <dbReference type="ChEBI" id="CHEBI:48828"/>
    </cofactor>
    <cofactor evidence="6">
        <name>Zn(2+)</name>
        <dbReference type="ChEBI" id="CHEBI:29105"/>
    </cofactor>
    <cofactor evidence="6">
        <name>Mn(2+)</name>
        <dbReference type="ChEBI" id="CHEBI:29035"/>
    </cofactor>
    <cofactor evidence="6">
        <name>Fe(2+)</name>
        <dbReference type="ChEBI" id="CHEBI:29033"/>
    </cofactor>
    <text evidence="6">Binds 2 divalent metal cations per subunit. Has a high-affinity and a low affinity metal-binding site. The true nature of the physiological cofactor is under debate. The enzyme is active with cobalt, zinc, manganese or divalent iron ions. Most likely, methionine aminopeptidases function as mononuclear Fe(2+)-metalloproteases under physiological conditions, and the catalytically relevant metal-binding site has been assigned to the histidine-containing high-affinity site.</text>
</comment>
<keyword evidence="2 6" id="KW-0031">Aminopeptidase</keyword>
<proteinExistence type="inferred from homology"/>
<feature type="binding site" evidence="6">
    <location>
        <position position="232"/>
    </location>
    <ligand>
        <name>a divalent metal cation</name>
        <dbReference type="ChEBI" id="CHEBI:60240"/>
        <label>2</label>
        <note>catalytic</note>
    </ligand>
</feature>
<dbReference type="Gene3D" id="3.90.230.10">
    <property type="entry name" value="Creatinase/methionine aminopeptidase superfamily"/>
    <property type="match status" value="1"/>
</dbReference>
<keyword evidence="5 6" id="KW-0378">Hydrolase</keyword>
<dbReference type="Pfam" id="PF00557">
    <property type="entry name" value="Peptidase_M24"/>
    <property type="match status" value="1"/>
</dbReference>
<feature type="binding site" evidence="6">
    <location>
        <position position="77"/>
    </location>
    <ligand>
        <name>substrate</name>
    </ligand>
</feature>